<evidence type="ECO:0000256" key="10">
    <source>
        <dbReference type="ARBA" id="ARBA00024596"/>
    </source>
</evidence>
<dbReference type="InterPro" id="IPR000086">
    <property type="entry name" value="NUDIX_hydrolase_dom"/>
</dbReference>
<dbReference type="PANTHER" id="PTHR43758">
    <property type="entry name" value="7,8-DIHYDRO-8-OXOGUANINE TRIPHOSPHATASE"/>
    <property type="match status" value="1"/>
</dbReference>
<evidence type="ECO:0000256" key="4">
    <source>
        <dbReference type="ARBA" id="ARBA00022723"/>
    </source>
</evidence>
<dbReference type="Proteomes" id="UP000067434">
    <property type="component" value="Chromosome"/>
</dbReference>
<evidence type="ECO:0000256" key="17">
    <source>
        <dbReference type="ARBA" id="ARBA00032071"/>
    </source>
</evidence>
<evidence type="ECO:0000256" key="18">
    <source>
        <dbReference type="ARBA" id="ARBA00048002"/>
    </source>
</evidence>
<evidence type="ECO:0000256" key="16">
    <source>
        <dbReference type="ARBA" id="ARBA00031927"/>
    </source>
</evidence>
<dbReference type="InterPro" id="IPR020084">
    <property type="entry name" value="NUDIX_hydrolase_CS"/>
</dbReference>
<evidence type="ECO:0000256" key="9">
    <source>
        <dbReference type="ARBA" id="ARBA00024486"/>
    </source>
</evidence>
<evidence type="ECO:0000256" key="14">
    <source>
        <dbReference type="ARBA" id="ARBA00030634"/>
    </source>
</evidence>
<dbReference type="Pfam" id="PF00293">
    <property type="entry name" value="NUDIX"/>
    <property type="match status" value="1"/>
</dbReference>
<dbReference type="PROSITE" id="PS51462">
    <property type="entry name" value="NUDIX"/>
    <property type="match status" value="1"/>
</dbReference>
<dbReference type="PRINTS" id="PR01403">
    <property type="entry name" value="8OXTPHPHTASE"/>
</dbReference>
<comment type="catalytic activity">
    <reaction evidence="8">
        <text>2-oxo-dATP + H2O = 2-oxo-dAMP + diphosphate + H(+)</text>
        <dbReference type="Rhea" id="RHEA:31583"/>
        <dbReference type="ChEBI" id="CHEBI:15377"/>
        <dbReference type="ChEBI" id="CHEBI:15378"/>
        <dbReference type="ChEBI" id="CHEBI:33019"/>
        <dbReference type="ChEBI" id="CHEBI:63212"/>
        <dbReference type="ChEBI" id="CHEBI:77897"/>
        <dbReference type="EC" id="3.6.1.56"/>
    </reaction>
    <physiologicalReaction direction="left-to-right" evidence="8">
        <dbReference type="Rhea" id="RHEA:31584"/>
    </physiologicalReaction>
</comment>
<keyword evidence="4" id="KW-0479">Metal-binding</keyword>
<dbReference type="GO" id="GO:0042262">
    <property type="term" value="P:DNA protection"/>
    <property type="evidence" value="ECO:0007669"/>
    <property type="project" value="InterPro"/>
</dbReference>
<sequence length="152" mass="17382">MTIRATLTFIFNSGRLLLIRKKAGFGAGKINGIGGKINDGESPYEAATREVLEEVGVSVYDLRHAGVLYFYSTSPTPDWEVFVYTTNNFEGQPIETDEALPLWVSLKSIPFEEMWEDDRHWLPHVLAGNKIEGHFFFNQDYSRLKGFRILVY</sequence>
<comment type="subunit">
    <text evidence="3">Monomer.</text>
</comment>
<evidence type="ECO:0000259" key="22">
    <source>
        <dbReference type="PROSITE" id="PS51462"/>
    </source>
</evidence>
<dbReference type="InterPro" id="IPR015797">
    <property type="entry name" value="NUDIX_hydrolase-like_dom_sf"/>
</dbReference>
<dbReference type="InterPro" id="IPR003563">
    <property type="entry name" value="8ODP"/>
</dbReference>
<dbReference type="RefSeq" id="WP_236944928.1">
    <property type="nucleotide sequence ID" value="NZ_CP009961.1"/>
</dbReference>
<dbReference type="GO" id="GO:0005737">
    <property type="term" value="C:cytoplasm"/>
    <property type="evidence" value="ECO:0007669"/>
    <property type="project" value="TreeGrafter"/>
</dbReference>
<evidence type="ECO:0000256" key="13">
    <source>
        <dbReference type="ARBA" id="ARBA00029673"/>
    </source>
</evidence>
<comment type="catalytic activity">
    <reaction evidence="10">
        <text>2-oxo-ATP + H2O = 2-oxo-AMP + diphosphate + H(+)</text>
        <dbReference type="Rhea" id="RHEA:67392"/>
        <dbReference type="ChEBI" id="CHEBI:15377"/>
        <dbReference type="ChEBI" id="CHEBI:15378"/>
        <dbReference type="ChEBI" id="CHEBI:33019"/>
        <dbReference type="ChEBI" id="CHEBI:71395"/>
        <dbReference type="ChEBI" id="CHEBI:172878"/>
    </reaction>
    <physiologicalReaction direction="left-to-right" evidence="10">
        <dbReference type="Rhea" id="RHEA:67393"/>
    </physiologicalReaction>
</comment>
<evidence type="ECO:0000256" key="21">
    <source>
        <dbReference type="ARBA" id="ARBA00053094"/>
    </source>
</evidence>
<keyword evidence="5" id="KW-0378">Hydrolase</keyword>
<evidence type="ECO:0000256" key="11">
    <source>
        <dbReference type="ARBA" id="ARBA00026103"/>
    </source>
</evidence>
<dbReference type="Gene3D" id="3.90.79.10">
    <property type="entry name" value="Nucleoside Triphosphate Pyrophosphohydrolase"/>
    <property type="match status" value="1"/>
</dbReference>
<evidence type="ECO:0000313" key="24">
    <source>
        <dbReference type="Proteomes" id="UP000067434"/>
    </source>
</evidence>
<dbReference type="PANTHER" id="PTHR43758:SF2">
    <property type="entry name" value="OXIDIZED PURINE NUCLEOSIDE TRIPHOSPHATE HYDROLASE"/>
    <property type="match status" value="1"/>
</dbReference>
<dbReference type="KEGG" id="thf:MA03_03995"/>
<evidence type="ECO:0000256" key="12">
    <source>
        <dbReference type="ARBA" id="ARBA00026218"/>
    </source>
</evidence>
<evidence type="ECO:0000256" key="8">
    <source>
        <dbReference type="ARBA" id="ARBA00024459"/>
    </source>
</evidence>
<dbReference type="CDD" id="cd03427">
    <property type="entry name" value="NUDIX_MTH1_Nudt1"/>
    <property type="match status" value="1"/>
</dbReference>
<comment type="similarity">
    <text evidence="2">Belongs to the Nudix hydrolase family.</text>
</comment>
<evidence type="ECO:0000256" key="15">
    <source>
        <dbReference type="ARBA" id="ARBA00030682"/>
    </source>
</evidence>
<dbReference type="PROSITE" id="PS00893">
    <property type="entry name" value="NUDIX_BOX"/>
    <property type="match status" value="1"/>
</dbReference>
<evidence type="ECO:0000256" key="7">
    <source>
        <dbReference type="ARBA" id="ARBA00024448"/>
    </source>
</evidence>
<evidence type="ECO:0000256" key="3">
    <source>
        <dbReference type="ARBA" id="ARBA00011245"/>
    </source>
</evidence>
<evidence type="ECO:0000256" key="19">
    <source>
        <dbReference type="ARBA" id="ARBA00048894"/>
    </source>
</evidence>
<evidence type="ECO:0000256" key="20">
    <source>
        <dbReference type="ARBA" id="ARBA00049032"/>
    </source>
</evidence>
<dbReference type="HOGENOM" id="CLU_037162_11_1_2"/>
<evidence type="ECO:0000256" key="5">
    <source>
        <dbReference type="ARBA" id="ARBA00022801"/>
    </source>
</evidence>
<dbReference type="PATRIC" id="fig|1550241.5.peg.851"/>
<dbReference type="EMBL" id="CP009961">
    <property type="protein sequence ID" value="AKG38613.1"/>
    <property type="molecule type" value="Genomic_DNA"/>
</dbReference>
<reference evidence="23 24" key="1">
    <citation type="journal article" date="2015" name="Stand. Genomic Sci.">
        <title>Complete genome sequence of and proposal of Thermofilum uzonense sp. nov. a novel hyperthermophilic crenarchaeon and emended description of the genus Thermofilum.</title>
        <authorList>
            <person name="Toshchakov S.V."/>
            <person name="Korzhenkov A.A."/>
            <person name="Samarov N.I."/>
            <person name="Mazunin I.O."/>
            <person name="Mozhey O.I."/>
            <person name="Shmyr I.S."/>
            <person name="Derbikova K.S."/>
            <person name="Taranov E.A."/>
            <person name="Dominova I.N."/>
            <person name="Bonch-Osmolovskaya E.A."/>
            <person name="Patrushev M.V."/>
            <person name="Podosokorskaya O.A."/>
            <person name="Kublanov I.V."/>
        </authorList>
    </citation>
    <scope>NUCLEOTIDE SEQUENCE [LARGE SCALE GENOMIC DNA]</scope>
    <source>
        <strain evidence="23 24">1807-2</strain>
    </source>
</reference>
<evidence type="ECO:0000256" key="6">
    <source>
        <dbReference type="ARBA" id="ARBA00022842"/>
    </source>
</evidence>
<evidence type="ECO:0000313" key="23">
    <source>
        <dbReference type="EMBL" id="AKG38613.1"/>
    </source>
</evidence>
<name>A0A0F7FIH9_9CREN</name>
<dbReference type="EC" id="3.6.1.56" evidence="11"/>
<comment type="catalytic activity">
    <reaction evidence="9">
        <text>8-oxo-dGTP + H2O = 8-oxo-dGMP + diphosphate + H(+)</text>
        <dbReference type="Rhea" id="RHEA:31575"/>
        <dbReference type="ChEBI" id="CHEBI:15377"/>
        <dbReference type="ChEBI" id="CHEBI:15378"/>
        <dbReference type="ChEBI" id="CHEBI:33019"/>
        <dbReference type="ChEBI" id="CHEBI:63224"/>
        <dbReference type="ChEBI" id="CHEBI:77896"/>
    </reaction>
    <physiologicalReaction direction="left-to-right" evidence="9">
        <dbReference type="Rhea" id="RHEA:31576"/>
    </physiologicalReaction>
</comment>
<dbReference type="GeneID" id="25401364"/>
<comment type="catalytic activity">
    <reaction evidence="18">
        <text>N(6)-methyl-ATP + H2O = N(6)-methyl-AMP + diphosphate + H(+)</text>
        <dbReference type="Rhea" id="RHEA:67608"/>
        <dbReference type="ChEBI" id="CHEBI:15377"/>
        <dbReference type="ChEBI" id="CHEBI:15378"/>
        <dbReference type="ChEBI" id="CHEBI:33019"/>
        <dbReference type="ChEBI" id="CHEBI:144842"/>
        <dbReference type="ChEBI" id="CHEBI:172873"/>
    </reaction>
    <physiologicalReaction direction="left-to-right" evidence="18">
        <dbReference type="Rhea" id="RHEA:67609"/>
    </physiologicalReaction>
</comment>
<comment type="catalytic activity">
    <reaction evidence="19">
        <text>O(6)-methyl-dGTP + H2O = O(6)-methyl-dGMP + diphosphate + H(+)</text>
        <dbReference type="Rhea" id="RHEA:67600"/>
        <dbReference type="ChEBI" id="CHEBI:15377"/>
        <dbReference type="ChEBI" id="CHEBI:15378"/>
        <dbReference type="ChEBI" id="CHEBI:33019"/>
        <dbReference type="ChEBI" id="CHEBI:169974"/>
        <dbReference type="ChEBI" id="CHEBI:169975"/>
    </reaction>
    <physiologicalReaction direction="left-to-right" evidence="19">
        <dbReference type="Rhea" id="RHEA:67601"/>
    </physiologicalReaction>
</comment>
<dbReference type="AlphaFoldDB" id="A0A0F7FIH9"/>
<dbReference type="STRING" id="1550241.MA03_03995"/>
<comment type="catalytic activity">
    <reaction evidence="20">
        <text>N(6)-methyl-dATP + H2O = N(6)-methyl-dAMP + diphosphate + H(+)</text>
        <dbReference type="Rhea" id="RHEA:67604"/>
        <dbReference type="ChEBI" id="CHEBI:15377"/>
        <dbReference type="ChEBI" id="CHEBI:15378"/>
        <dbReference type="ChEBI" id="CHEBI:33019"/>
        <dbReference type="ChEBI" id="CHEBI:169976"/>
        <dbReference type="ChEBI" id="CHEBI:172872"/>
    </reaction>
    <physiologicalReaction direction="left-to-right" evidence="20">
        <dbReference type="Rhea" id="RHEA:67605"/>
    </physiologicalReaction>
</comment>
<dbReference type="GO" id="GO:0008413">
    <property type="term" value="F:8-oxo-7,8-dihydroguanosine triphosphate pyrophosphatase activity"/>
    <property type="evidence" value="ECO:0007669"/>
    <property type="project" value="InterPro"/>
</dbReference>
<comment type="function">
    <text evidence="21">Oxidized purine nucleoside triphosphate hydrolase which is a prominent sanitizer of the oxidized nucleotide pool. Catalyzes the hydrolysis of 2-oxo-dATP (2-hydroxy-dATP) into 2-oxo-dAMP. Also has a significant hydrolase activity toward 2-oxo-ATP, 8-oxo-dGTP and 8-oxo-dATP. Through the hydrolysis of oxidized purine nucleoside triphosphates, prevents their incorporation into DNA and the subsequent transversions A:T to C:G and G:C to T:A. Also catalyzes the hydrolysis of methylated purine nucleoside triphosphate preventing their integration into DNA. Through this antimutagenic activity protects cells from oxidative stress.</text>
</comment>
<accession>A0A0F7FIH9</accession>
<evidence type="ECO:0000256" key="2">
    <source>
        <dbReference type="ARBA" id="ARBA00005582"/>
    </source>
</evidence>
<evidence type="ECO:0000256" key="1">
    <source>
        <dbReference type="ARBA" id="ARBA00001946"/>
    </source>
</evidence>
<dbReference type="GO" id="GO:0046872">
    <property type="term" value="F:metal ion binding"/>
    <property type="evidence" value="ECO:0007669"/>
    <property type="project" value="UniProtKB-KW"/>
</dbReference>
<dbReference type="SUPFAM" id="SSF55811">
    <property type="entry name" value="Nudix"/>
    <property type="match status" value="1"/>
</dbReference>
<comment type="catalytic activity">
    <reaction evidence="7">
        <text>8-oxo-dATP + H2O = 8-oxo-dAMP + diphosphate + H(+)</text>
        <dbReference type="Rhea" id="RHEA:65396"/>
        <dbReference type="ChEBI" id="CHEBI:15377"/>
        <dbReference type="ChEBI" id="CHEBI:15378"/>
        <dbReference type="ChEBI" id="CHEBI:33019"/>
        <dbReference type="ChEBI" id="CHEBI:71361"/>
        <dbReference type="ChEBI" id="CHEBI:172871"/>
    </reaction>
    <physiologicalReaction direction="left-to-right" evidence="7">
        <dbReference type="Rhea" id="RHEA:65397"/>
    </physiologicalReaction>
</comment>
<keyword evidence="24" id="KW-1185">Reference proteome</keyword>
<comment type="cofactor">
    <cofactor evidence="1">
        <name>Mg(2+)</name>
        <dbReference type="ChEBI" id="CHEBI:18420"/>
    </cofactor>
</comment>
<keyword evidence="6" id="KW-0460">Magnesium</keyword>
<proteinExistence type="inferred from homology"/>
<organism evidence="23 24">
    <name type="scientific">Infirmifilum uzonense</name>
    <dbReference type="NCBI Taxonomy" id="1550241"/>
    <lineage>
        <taxon>Archaea</taxon>
        <taxon>Thermoproteota</taxon>
        <taxon>Thermoprotei</taxon>
        <taxon>Thermofilales</taxon>
        <taxon>Thermofilaceae</taxon>
        <taxon>Infirmifilum</taxon>
    </lineage>
</organism>
<gene>
    <name evidence="23" type="ORF">MA03_03995</name>
</gene>
<dbReference type="GO" id="GO:0008828">
    <property type="term" value="F:dATP diphosphatase activity"/>
    <property type="evidence" value="ECO:0007669"/>
    <property type="project" value="UniProtKB-EC"/>
</dbReference>
<protein>
    <recommendedName>
        <fullName evidence="12">Oxidized purine nucleoside triphosphate hydrolase</fullName>
        <ecNumber evidence="11">3.6.1.56</ecNumber>
    </recommendedName>
    <alternativeName>
        <fullName evidence="16">2-hydroxy-dATP diphosphatase</fullName>
    </alternativeName>
    <alternativeName>
        <fullName evidence="15">7,8-dihydro-8-oxoguanine triphosphatase</fullName>
    </alternativeName>
    <alternativeName>
        <fullName evidence="14">8-oxo-dGTPase</fullName>
    </alternativeName>
    <alternativeName>
        <fullName evidence="17">Methylated purine nucleoside triphosphate hydrolase</fullName>
    </alternativeName>
    <alternativeName>
        <fullName evidence="13">Nucleoside diphosphate-linked moiety X motif 1</fullName>
    </alternativeName>
</protein>
<feature type="domain" description="Nudix hydrolase" evidence="22">
    <location>
        <begin position="1"/>
        <end position="131"/>
    </location>
</feature>